<organism evidence="1 2">
    <name type="scientific">Penicillium desertorum</name>
    <dbReference type="NCBI Taxonomy" id="1303715"/>
    <lineage>
        <taxon>Eukaryota</taxon>
        <taxon>Fungi</taxon>
        <taxon>Dikarya</taxon>
        <taxon>Ascomycota</taxon>
        <taxon>Pezizomycotina</taxon>
        <taxon>Eurotiomycetes</taxon>
        <taxon>Eurotiomycetidae</taxon>
        <taxon>Eurotiales</taxon>
        <taxon>Aspergillaceae</taxon>
        <taxon>Penicillium</taxon>
    </lineage>
</organism>
<evidence type="ECO:0008006" key="3">
    <source>
        <dbReference type="Google" id="ProtNLM"/>
    </source>
</evidence>
<dbReference type="EMBL" id="JAPWDO010000001">
    <property type="protein sequence ID" value="KAJ5485709.1"/>
    <property type="molecule type" value="Genomic_DNA"/>
</dbReference>
<reference evidence="1" key="2">
    <citation type="journal article" date="2023" name="IMA Fungus">
        <title>Comparative genomic study of the Penicillium genus elucidates a diverse pangenome and 15 lateral gene transfer events.</title>
        <authorList>
            <person name="Petersen C."/>
            <person name="Sorensen T."/>
            <person name="Nielsen M.R."/>
            <person name="Sondergaard T.E."/>
            <person name="Sorensen J.L."/>
            <person name="Fitzpatrick D.A."/>
            <person name="Frisvad J.C."/>
            <person name="Nielsen K.L."/>
        </authorList>
    </citation>
    <scope>NUCLEOTIDE SEQUENCE</scope>
    <source>
        <strain evidence="1">IBT 17660</strain>
    </source>
</reference>
<accession>A0A9W9X7C2</accession>
<dbReference type="Proteomes" id="UP001147760">
    <property type="component" value="Unassembled WGS sequence"/>
</dbReference>
<proteinExistence type="predicted"/>
<dbReference type="SUPFAM" id="SSF56529">
    <property type="entry name" value="FAH"/>
    <property type="match status" value="1"/>
</dbReference>
<keyword evidence="2" id="KW-1185">Reference proteome</keyword>
<dbReference type="Gene3D" id="3.90.850.10">
    <property type="entry name" value="Fumarylacetoacetase-like, C-terminal domain"/>
    <property type="match status" value="1"/>
</dbReference>
<comment type="caution">
    <text evidence="1">The sequence shown here is derived from an EMBL/GenBank/DDBJ whole genome shotgun (WGS) entry which is preliminary data.</text>
</comment>
<evidence type="ECO:0000313" key="2">
    <source>
        <dbReference type="Proteomes" id="UP001147760"/>
    </source>
</evidence>
<dbReference type="InterPro" id="IPR036663">
    <property type="entry name" value="Fumarylacetoacetase_C_sf"/>
</dbReference>
<name>A0A9W9X7C2_9EURO</name>
<reference evidence="1" key="1">
    <citation type="submission" date="2022-12" db="EMBL/GenBank/DDBJ databases">
        <authorList>
            <person name="Petersen C."/>
        </authorList>
    </citation>
    <scope>NUCLEOTIDE SEQUENCE</scope>
    <source>
        <strain evidence="1">IBT 17660</strain>
    </source>
</reference>
<dbReference type="AlphaFoldDB" id="A0A9W9X7C2"/>
<dbReference type="OrthoDB" id="411064at2759"/>
<dbReference type="GO" id="GO:0003824">
    <property type="term" value="F:catalytic activity"/>
    <property type="evidence" value="ECO:0007669"/>
    <property type="project" value="InterPro"/>
</dbReference>
<evidence type="ECO:0000313" key="1">
    <source>
        <dbReference type="EMBL" id="KAJ5485709.1"/>
    </source>
</evidence>
<gene>
    <name evidence="1" type="ORF">N7530_000009</name>
</gene>
<protein>
    <recommendedName>
        <fullName evidence="3">Fumarylacetoacetase-like C-terminal domain-containing protein</fullName>
    </recommendedName>
</protein>
<sequence length="132" mass="14539">MCFTNLVRFEDDQGVIFYGDVPEDCLLDIVGCRVPTLIGDPFEDSLQRTGQEAVIHKILPPVNSVPIFLCIGLNYAEHAKEANLPIPPSPVLFIKPAGNASRVPSLLLILRVGQQPTEELCVQMLSLGRRTK</sequence>